<dbReference type="Gene3D" id="3.40.50.300">
    <property type="entry name" value="P-loop containing nucleotide triphosphate hydrolases"/>
    <property type="match status" value="1"/>
</dbReference>
<dbReference type="GO" id="GO:0090374">
    <property type="term" value="P:oligopeptide export from mitochondrion"/>
    <property type="evidence" value="ECO:0007669"/>
    <property type="project" value="TreeGrafter"/>
</dbReference>
<comment type="caution">
    <text evidence="10">The sequence shown here is derived from an EMBL/GenBank/DDBJ whole genome shotgun (WGS) entry which is preliminary data.</text>
</comment>
<dbReference type="SUPFAM" id="SSF52540">
    <property type="entry name" value="P-loop containing nucleoside triphosphate hydrolases"/>
    <property type="match status" value="1"/>
</dbReference>
<evidence type="ECO:0000256" key="3">
    <source>
        <dbReference type="ARBA" id="ARBA00022475"/>
    </source>
</evidence>
<name>A0AA35SCB8_GEOBA</name>
<dbReference type="Proteomes" id="UP001174909">
    <property type="component" value="Unassembled WGS sequence"/>
</dbReference>
<evidence type="ECO:0000256" key="6">
    <source>
        <dbReference type="ARBA" id="ARBA00022840"/>
    </source>
</evidence>
<evidence type="ECO:0000256" key="8">
    <source>
        <dbReference type="ARBA" id="ARBA00023136"/>
    </source>
</evidence>
<keyword evidence="3" id="KW-1003">Cell membrane</keyword>
<keyword evidence="8" id="KW-0472">Membrane</keyword>
<reference evidence="10" key="1">
    <citation type="submission" date="2023-03" db="EMBL/GenBank/DDBJ databases">
        <authorList>
            <person name="Steffen K."/>
            <person name="Cardenas P."/>
        </authorList>
    </citation>
    <scope>NUCLEOTIDE SEQUENCE</scope>
</reference>
<dbReference type="SMART" id="SM00382">
    <property type="entry name" value="AAA"/>
    <property type="match status" value="1"/>
</dbReference>
<accession>A0AA35SCB8</accession>
<organism evidence="10 11">
    <name type="scientific">Geodia barretti</name>
    <name type="common">Barrett's horny sponge</name>
    <dbReference type="NCBI Taxonomy" id="519541"/>
    <lineage>
        <taxon>Eukaryota</taxon>
        <taxon>Metazoa</taxon>
        <taxon>Porifera</taxon>
        <taxon>Demospongiae</taxon>
        <taxon>Heteroscleromorpha</taxon>
        <taxon>Tetractinellida</taxon>
        <taxon>Astrophorina</taxon>
        <taxon>Geodiidae</taxon>
        <taxon>Geodia</taxon>
    </lineage>
</organism>
<dbReference type="InterPro" id="IPR039421">
    <property type="entry name" value="Type_1_exporter"/>
</dbReference>
<dbReference type="FunFam" id="3.40.50.300:FF:000221">
    <property type="entry name" value="Multidrug ABC transporter ATP-binding protein"/>
    <property type="match status" value="1"/>
</dbReference>
<evidence type="ECO:0000256" key="2">
    <source>
        <dbReference type="ARBA" id="ARBA00022448"/>
    </source>
</evidence>
<keyword evidence="4" id="KW-0812">Transmembrane</keyword>
<dbReference type="InterPro" id="IPR003593">
    <property type="entry name" value="AAA+_ATPase"/>
</dbReference>
<keyword evidence="6 10" id="KW-0067">ATP-binding</keyword>
<dbReference type="Pfam" id="PF00005">
    <property type="entry name" value="ABC_tran"/>
    <property type="match status" value="1"/>
</dbReference>
<dbReference type="PANTHER" id="PTHR43394:SF1">
    <property type="entry name" value="ATP-BINDING CASSETTE SUB-FAMILY B MEMBER 10, MITOCHONDRIAL"/>
    <property type="match status" value="1"/>
</dbReference>
<dbReference type="GO" id="GO:0005524">
    <property type="term" value="F:ATP binding"/>
    <property type="evidence" value="ECO:0007669"/>
    <property type="project" value="UniProtKB-KW"/>
</dbReference>
<evidence type="ECO:0000256" key="4">
    <source>
        <dbReference type="ARBA" id="ARBA00022692"/>
    </source>
</evidence>
<dbReference type="InterPro" id="IPR003439">
    <property type="entry name" value="ABC_transporter-like_ATP-bd"/>
</dbReference>
<keyword evidence="2" id="KW-0813">Transport</keyword>
<evidence type="ECO:0000256" key="7">
    <source>
        <dbReference type="ARBA" id="ARBA00022989"/>
    </source>
</evidence>
<feature type="domain" description="ABC transporter" evidence="9">
    <location>
        <begin position="15"/>
        <end position="250"/>
    </location>
</feature>
<dbReference type="GO" id="GO:0016887">
    <property type="term" value="F:ATP hydrolysis activity"/>
    <property type="evidence" value="ECO:0007669"/>
    <property type="project" value="InterPro"/>
</dbReference>
<dbReference type="GO" id="GO:0005886">
    <property type="term" value="C:plasma membrane"/>
    <property type="evidence" value="ECO:0007669"/>
    <property type="project" value="UniProtKB-SubCell"/>
</dbReference>
<comment type="subcellular location">
    <subcellularLocation>
        <location evidence="1">Cell membrane</location>
        <topology evidence="1">Multi-pass membrane protein</topology>
    </subcellularLocation>
</comment>
<dbReference type="EMBL" id="CASHTH010002193">
    <property type="protein sequence ID" value="CAI8025956.1"/>
    <property type="molecule type" value="Genomic_DNA"/>
</dbReference>
<evidence type="ECO:0000256" key="5">
    <source>
        <dbReference type="ARBA" id="ARBA00022741"/>
    </source>
</evidence>
<dbReference type="GO" id="GO:0005743">
    <property type="term" value="C:mitochondrial inner membrane"/>
    <property type="evidence" value="ECO:0007669"/>
    <property type="project" value="TreeGrafter"/>
</dbReference>
<dbReference type="GO" id="GO:0015421">
    <property type="term" value="F:ABC-type oligopeptide transporter activity"/>
    <property type="evidence" value="ECO:0007669"/>
    <property type="project" value="TreeGrafter"/>
</dbReference>
<keyword evidence="5" id="KW-0547">Nucleotide-binding</keyword>
<evidence type="ECO:0000313" key="10">
    <source>
        <dbReference type="EMBL" id="CAI8025956.1"/>
    </source>
</evidence>
<keyword evidence="7" id="KW-1133">Transmembrane helix</keyword>
<dbReference type="PROSITE" id="PS50893">
    <property type="entry name" value="ABC_TRANSPORTER_2"/>
    <property type="match status" value="1"/>
</dbReference>
<gene>
    <name evidence="10" type="ORF">GBAR_LOCUS14949</name>
</gene>
<evidence type="ECO:0000313" key="11">
    <source>
        <dbReference type="Proteomes" id="UP001174909"/>
    </source>
</evidence>
<sequence>MEQRYAKTSKRSTVKSNLEISTSLILARCRCSKISTSRFRAGATVAIVGATGSGKTTLINLIPRIRQTERGMVFIDGVDIQDIPLQVLRSNIGVVEQEPFLFSDLLQNNIAYGVSNANEVEVKDVAHTADLLAQIEEFPDGLETFLGERGQTISGGQKQRTALARAIMIKPKILILDDAFASVDTNTEDTILTRLNEIMEDRTTILISHRISTVKAADLIIVLDDGEIVERGTHEELLARDGIYAGIHEKQLLQEELEAL</sequence>
<dbReference type="AlphaFoldDB" id="A0AA35SCB8"/>
<dbReference type="PANTHER" id="PTHR43394">
    <property type="entry name" value="ATP-DEPENDENT PERMEASE MDL1, MITOCHONDRIAL"/>
    <property type="match status" value="1"/>
</dbReference>
<dbReference type="InterPro" id="IPR027417">
    <property type="entry name" value="P-loop_NTPase"/>
</dbReference>
<proteinExistence type="predicted"/>
<evidence type="ECO:0000256" key="1">
    <source>
        <dbReference type="ARBA" id="ARBA00004651"/>
    </source>
</evidence>
<evidence type="ECO:0000259" key="9">
    <source>
        <dbReference type="PROSITE" id="PS50893"/>
    </source>
</evidence>
<protein>
    <submittedName>
        <fullName evidence="10">Uncharacterized ABC transporter ATP-binding protein YknU</fullName>
    </submittedName>
</protein>
<keyword evidence="11" id="KW-1185">Reference proteome</keyword>